<reference evidence="3 4" key="1">
    <citation type="submission" date="2017-07" db="EMBL/GenBank/DDBJ databases">
        <title>Amycolatopsis thailandensis Genome sequencing and assembly.</title>
        <authorList>
            <person name="Kaur N."/>
            <person name="Mayilraj S."/>
        </authorList>
    </citation>
    <scope>NUCLEOTIDE SEQUENCE [LARGE SCALE GENOMIC DNA]</scope>
    <source>
        <strain evidence="3 4">JCM 16380</strain>
    </source>
</reference>
<gene>
    <name evidence="3" type="ORF">CFP71_03985</name>
</gene>
<feature type="domain" description="NADP-dependent oxidoreductase" evidence="2">
    <location>
        <begin position="14"/>
        <end position="299"/>
    </location>
</feature>
<dbReference type="CDD" id="cd19081">
    <property type="entry name" value="AKR_AKR9C1"/>
    <property type="match status" value="1"/>
</dbReference>
<dbReference type="InterPro" id="IPR020471">
    <property type="entry name" value="AKR"/>
</dbReference>
<dbReference type="OrthoDB" id="9768793at2"/>
<dbReference type="InterPro" id="IPR036812">
    <property type="entry name" value="NAD(P)_OxRdtase_dom_sf"/>
</dbReference>
<dbReference type="GO" id="GO:0016491">
    <property type="term" value="F:oxidoreductase activity"/>
    <property type="evidence" value="ECO:0007669"/>
    <property type="project" value="UniProtKB-KW"/>
</dbReference>
<evidence type="ECO:0000259" key="2">
    <source>
        <dbReference type="Pfam" id="PF00248"/>
    </source>
</evidence>
<accession>A0A229SH05</accession>
<dbReference type="GO" id="GO:0005829">
    <property type="term" value="C:cytosol"/>
    <property type="evidence" value="ECO:0007669"/>
    <property type="project" value="TreeGrafter"/>
</dbReference>
<sequence>MAKLGNSDLDVRGINLGGNVFGWTADEQQSFAVLDAYTAAGGNFIDSADLYSGGGSETIIGNWLTKRGRRDDVVIATKTGMWEERKGLSAANIAAAAEDSLRRLQVDHIDLYYSHIDDPDTPIEETLGAFDALVRAGKVRYIGASNYSAERLAESLSISDREGLAKYVALQPHYNLVERDYETDLAPTVEREGLGVLPYFALAKGFLAGKYRSKEDLGDSPRAARASSYLDERGERVLAALDGIAADRGVTVAAVSLAWLFAQPTVTAPIASARSVEQLNDLLPAADLSLTSDELDALATASGS</sequence>
<name>A0A229SH05_9PSEU</name>
<dbReference type="Gene3D" id="3.20.20.100">
    <property type="entry name" value="NADP-dependent oxidoreductase domain"/>
    <property type="match status" value="1"/>
</dbReference>
<organism evidence="3 4">
    <name type="scientific">Amycolatopsis thailandensis</name>
    <dbReference type="NCBI Taxonomy" id="589330"/>
    <lineage>
        <taxon>Bacteria</taxon>
        <taxon>Bacillati</taxon>
        <taxon>Actinomycetota</taxon>
        <taxon>Actinomycetes</taxon>
        <taxon>Pseudonocardiales</taxon>
        <taxon>Pseudonocardiaceae</taxon>
        <taxon>Amycolatopsis</taxon>
    </lineage>
</organism>
<evidence type="ECO:0000313" key="4">
    <source>
        <dbReference type="Proteomes" id="UP000215223"/>
    </source>
</evidence>
<evidence type="ECO:0000256" key="1">
    <source>
        <dbReference type="ARBA" id="ARBA00023002"/>
    </source>
</evidence>
<keyword evidence="4" id="KW-1185">Reference proteome</keyword>
<dbReference type="RefSeq" id="WP_093932465.1">
    <property type="nucleotide sequence ID" value="NZ_NMQT01000015.1"/>
</dbReference>
<dbReference type="PANTHER" id="PTHR43364">
    <property type="entry name" value="NADH-SPECIFIC METHYLGLYOXAL REDUCTASE-RELATED"/>
    <property type="match status" value="1"/>
</dbReference>
<keyword evidence="1" id="KW-0560">Oxidoreductase</keyword>
<evidence type="ECO:0000313" key="3">
    <source>
        <dbReference type="EMBL" id="OXM58178.1"/>
    </source>
</evidence>
<comment type="caution">
    <text evidence="3">The sequence shown here is derived from an EMBL/GenBank/DDBJ whole genome shotgun (WGS) entry which is preliminary data.</text>
</comment>
<dbReference type="PANTHER" id="PTHR43364:SF6">
    <property type="entry name" value="OXIDOREDUCTASE-RELATED"/>
    <property type="match status" value="1"/>
</dbReference>
<proteinExistence type="predicted"/>
<dbReference type="FunFam" id="3.20.20.100:FF:000004">
    <property type="entry name" value="Oxidoreductase, aldo/keto reductase"/>
    <property type="match status" value="1"/>
</dbReference>
<dbReference type="Pfam" id="PF00248">
    <property type="entry name" value="Aldo_ket_red"/>
    <property type="match status" value="1"/>
</dbReference>
<dbReference type="AlphaFoldDB" id="A0A229SH05"/>
<dbReference type="InterPro" id="IPR023210">
    <property type="entry name" value="NADP_OxRdtase_dom"/>
</dbReference>
<dbReference type="InterPro" id="IPR050523">
    <property type="entry name" value="AKR_Detox_Biosynth"/>
</dbReference>
<dbReference type="Proteomes" id="UP000215223">
    <property type="component" value="Unassembled WGS sequence"/>
</dbReference>
<dbReference type="EMBL" id="NMQT01000015">
    <property type="protein sequence ID" value="OXM58178.1"/>
    <property type="molecule type" value="Genomic_DNA"/>
</dbReference>
<protein>
    <submittedName>
        <fullName evidence="3">Alcohol dehydrogenase</fullName>
    </submittedName>
</protein>
<dbReference type="SUPFAM" id="SSF51430">
    <property type="entry name" value="NAD(P)-linked oxidoreductase"/>
    <property type="match status" value="1"/>
</dbReference>
<dbReference type="PRINTS" id="PR00069">
    <property type="entry name" value="ALDKETRDTASE"/>
</dbReference>